<dbReference type="Pfam" id="PF02321">
    <property type="entry name" value="OEP"/>
    <property type="match status" value="2"/>
</dbReference>
<evidence type="ECO:0008006" key="8">
    <source>
        <dbReference type="Google" id="ProtNLM"/>
    </source>
</evidence>
<keyword evidence="2" id="KW-0813">Transport</keyword>
<proteinExistence type="predicted"/>
<dbReference type="AlphaFoldDB" id="A0A381RSZ8"/>
<sequence length="459" mass="51004">VLYLSNTPTKRGLKMIKTKLQKLLVIFSIVGLSISQTWAEDLKDIYELALINDPTFKAAEASFRAGKEYKVQGRAGLLPSLSISGSTGWNEYRLEETLLDEYNSNNYSGSLQQPLFRLDRWFQFKQGKALTQSAAAEFAYQQQETMIRVATNYFNVLYAKDSLSAAKAEVEAIGRQRDQAKKRFEVGLASITEVQDTQAAYDLSVVGRITREAQLDSSREALSAIIGGDLPLLSPLKDEYPTPPPDPIDREQWVKIGLANNFQLKAAHLNTTAAKSSARSSGSAHLPKIDIVGRVTKSTSRQGKFGGFIQNPLYGLESDNRQYAIQVSMPIFSGGAVSSARRQAYAQYDRSKEQTLFTERSVIREVRSNHFNVQTQSANVTARRQALTSANSALKATQIGYEVGTRNVVDLLQSERQLYAAQRDYAKARYDYVISVLSLKLSVGSLSPEDLFNVSSQMK</sequence>
<evidence type="ECO:0000256" key="1">
    <source>
        <dbReference type="ARBA" id="ARBA00004442"/>
    </source>
</evidence>
<gene>
    <name evidence="7" type="ORF">METZ01_LOCUS47870</name>
</gene>
<evidence type="ECO:0000256" key="2">
    <source>
        <dbReference type="ARBA" id="ARBA00022448"/>
    </source>
</evidence>
<evidence type="ECO:0000256" key="5">
    <source>
        <dbReference type="ARBA" id="ARBA00023136"/>
    </source>
</evidence>
<evidence type="ECO:0000256" key="6">
    <source>
        <dbReference type="ARBA" id="ARBA00023237"/>
    </source>
</evidence>
<evidence type="ECO:0000313" key="7">
    <source>
        <dbReference type="EMBL" id="SUZ95016.1"/>
    </source>
</evidence>
<keyword evidence="6" id="KW-0998">Cell outer membrane</keyword>
<reference evidence="7" key="1">
    <citation type="submission" date="2018-05" db="EMBL/GenBank/DDBJ databases">
        <authorList>
            <person name="Lanie J.A."/>
            <person name="Ng W.-L."/>
            <person name="Kazmierczak K.M."/>
            <person name="Andrzejewski T.M."/>
            <person name="Davidsen T.M."/>
            <person name="Wayne K.J."/>
            <person name="Tettelin H."/>
            <person name="Glass J.I."/>
            <person name="Rusch D."/>
            <person name="Podicherti R."/>
            <person name="Tsui H.-C.T."/>
            <person name="Winkler M.E."/>
        </authorList>
    </citation>
    <scope>NUCLEOTIDE SEQUENCE</scope>
</reference>
<dbReference type="InterPro" id="IPR051906">
    <property type="entry name" value="TolC-like"/>
</dbReference>
<dbReference type="InterPro" id="IPR010130">
    <property type="entry name" value="T1SS_OMP_TolC"/>
</dbReference>
<feature type="non-terminal residue" evidence="7">
    <location>
        <position position="1"/>
    </location>
</feature>
<dbReference type="Gene3D" id="1.20.1600.10">
    <property type="entry name" value="Outer membrane efflux proteins (OEP)"/>
    <property type="match status" value="1"/>
</dbReference>
<dbReference type="NCBIfam" id="TIGR01844">
    <property type="entry name" value="type_I_sec_TolC"/>
    <property type="match status" value="1"/>
</dbReference>
<dbReference type="GO" id="GO:1990281">
    <property type="term" value="C:efflux pump complex"/>
    <property type="evidence" value="ECO:0007669"/>
    <property type="project" value="TreeGrafter"/>
</dbReference>
<dbReference type="GO" id="GO:0009279">
    <property type="term" value="C:cell outer membrane"/>
    <property type="evidence" value="ECO:0007669"/>
    <property type="project" value="UniProtKB-SubCell"/>
</dbReference>
<evidence type="ECO:0000256" key="4">
    <source>
        <dbReference type="ARBA" id="ARBA00022692"/>
    </source>
</evidence>
<accession>A0A381RSZ8</accession>
<dbReference type="SUPFAM" id="SSF56954">
    <property type="entry name" value="Outer membrane efflux proteins (OEP)"/>
    <property type="match status" value="1"/>
</dbReference>
<dbReference type="InterPro" id="IPR003423">
    <property type="entry name" value="OMP_efflux"/>
</dbReference>
<name>A0A381RSZ8_9ZZZZ</name>
<keyword evidence="5" id="KW-0472">Membrane</keyword>
<dbReference type="PANTHER" id="PTHR30026">
    <property type="entry name" value="OUTER MEMBRANE PROTEIN TOLC"/>
    <property type="match status" value="1"/>
</dbReference>
<comment type="subcellular location">
    <subcellularLocation>
        <location evidence="1">Cell outer membrane</location>
    </subcellularLocation>
</comment>
<dbReference type="GO" id="GO:0015288">
    <property type="term" value="F:porin activity"/>
    <property type="evidence" value="ECO:0007669"/>
    <property type="project" value="TreeGrafter"/>
</dbReference>
<evidence type="ECO:0000256" key="3">
    <source>
        <dbReference type="ARBA" id="ARBA00022452"/>
    </source>
</evidence>
<keyword evidence="3" id="KW-1134">Transmembrane beta strand</keyword>
<keyword evidence="4" id="KW-0812">Transmembrane</keyword>
<protein>
    <recommendedName>
        <fullName evidence="8">Transporter</fullName>
    </recommendedName>
</protein>
<organism evidence="7">
    <name type="scientific">marine metagenome</name>
    <dbReference type="NCBI Taxonomy" id="408172"/>
    <lineage>
        <taxon>unclassified sequences</taxon>
        <taxon>metagenomes</taxon>
        <taxon>ecological metagenomes</taxon>
    </lineage>
</organism>
<dbReference type="GO" id="GO:0015562">
    <property type="term" value="F:efflux transmembrane transporter activity"/>
    <property type="evidence" value="ECO:0007669"/>
    <property type="project" value="InterPro"/>
</dbReference>
<dbReference type="PANTHER" id="PTHR30026:SF20">
    <property type="entry name" value="OUTER MEMBRANE PROTEIN TOLC"/>
    <property type="match status" value="1"/>
</dbReference>
<dbReference type="EMBL" id="UINC01002287">
    <property type="protein sequence ID" value="SUZ95016.1"/>
    <property type="molecule type" value="Genomic_DNA"/>
</dbReference>